<evidence type="ECO:0000256" key="1">
    <source>
        <dbReference type="SAM" id="MobiDB-lite"/>
    </source>
</evidence>
<comment type="caution">
    <text evidence="3">The sequence shown here is derived from an EMBL/GenBank/DDBJ whole genome shotgun (WGS) entry which is preliminary data.</text>
</comment>
<dbReference type="Proteomes" id="UP000613974">
    <property type="component" value="Unassembled WGS sequence"/>
</dbReference>
<evidence type="ECO:0000313" key="4">
    <source>
        <dbReference type="Proteomes" id="UP000613974"/>
    </source>
</evidence>
<evidence type="ECO:0000256" key="2">
    <source>
        <dbReference type="SAM" id="Phobius"/>
    </source>
</evidence>
<keyword evidence="2" id="KW-0812">Transmembrane</keyword>
<dbReference type="EMBL" id="BNEC01000005">
    <property type="protein sequence ID" value="GHI72826.1"/>
    <property type="molecule type" value="Genomic_DNA"/>
</dbReference>
<keyword evidence="2" id="KW-1133">Transmembrane helix</keyword>
<sequence>MISSWWVLDQPIQQAAVRPRPRRFAAGANRGDARVPPEYDAAGGAGGAPVPPAGKVVSGLATLLKRTWVDWAVVVYMGVTAARCESPFVLVLCTAVAVVAAVAGARTTWQLVRVSRNS</sequence>
<feature type="region of interest" description="Disordered" evidence="1">
    <location>
        <begin position="27"/>
        <end position="50"/>
    </location>
</feature>
<evidence type="ECO:0000313" key="3">
    <source>
        <dbReference type="EMBL" id="GHI72826.1"/>
    </source>
</evidence>
<accession>A0ABQ3SXK4</accession>
<feature type="transmembrane region" description="Helical" evidence="2">
    <location>
        <begin position="88"/>
        <end position="109"/>
    </location>
</feature>
<reference evidence="4" key="1">
    <citation type="submission" date="2023-07" db="EMBL/GenBank/DDBJ databases">
        <title>Whole genome shotgun sequence of Streptomyces nojiriensis NBRC 13794.</title>
        <authorList>
            <person name="Komaki H."/>
            <person name="Tamura T."/>
        </authorList>
    </citation>
    <scope>NUCLEOTIDE SEQUENCE [LARGE SCALE GENOMIC DNA]</scope>
    <source>
        <strain evidence="4">NBRC 13794</strain>
    </source>
</reference>
<organism evidence="3 4">
    <name type="scientific">Streptomyces nojiriensis</name>
    <dbReference type="NCBI Taxonomy" id="66374"/>
    <lineage>
        <taxon>Bacteria</taxon>
        <taxon>Bacillati</taxon>
        <taxon>Actinomycetota</taxon>
        <taxon>Actinomycetes</taxon>
        <taxon>Kitasatosporales</taxon>
        <taxon>Streptomycetaceae</taxon>
        <taxon>Streptomyces</taxon>
    </lineage>
</organism>
<proteinExistence type="predicted"/>
<gene>
    <name evidence="3" type="ORF">Snoj_67440</name>
</gene>
<name>A0ABQ3SXK4_9ACTN</name>
<keyword evidence="4" id="KW-1185">Reference proteome</keyword>
<keyword evidence="2" id="KW-0472">Membrane</keyword>
<protein>
    <submittedName>
        <fullName evidence="3">Uncharacterized protein</fullName>
    </submittedName>
</protein>